<sequence>MLLSQLLLTATSFWTLVASAHQTIIERPYLPADFNGSNFTYTYPISLFRFTSQGQDVDMAFIDVPPRSGPKYSRHKGKSFIKPPVALLLHGKNFCSITWRTTIASLSNAGYRVIAPDQVGFCKSTKPRPGYQFSLAQLALNTHALLEALGILPDGTPQLAVIGHSLGGMLATRFALQHPSAVADGRLVLVNPIGLEDYIASGVPYTSIETNLAQETAQDYASIRAYQEKVYYPNTPWRPEFDIWVRMSADIYAGSERDAFLQAQARVVDMVLTQPVAHEFERLRVARTLVMIGEEDTTAVGKAGAPPEAQARLGRFAELGPEVAARITGAEYAGFPGRGHAPQIEVPGEFHKRLLAWLKSS</sequence>
<keyword evidence="1" id="KW-0732">Signal</keyword>
<dbReference type="PRINTS" id="PR00111">
    <property type="entry name" value="ABHYDROLASE"/>
</dbReference>
<keyword evidence="3" id="KW-0378">Hydrolase</keyword>
<evidence type="ECO:0000313" key="3">
    <source>
        <dbReference type="EMBL" id="KAH7363340.1"/>
    </source>
</evidence>
<dbReference type="InterPro" id="IPR050228">
    <property type="entry name" value="Carboxylesterase_BioH"/>
</dbReference>
<dbReference type="PANTHER" id="PTHR43194">
    <property type="entry name" value="HYDROLASE ALPHA/BETA FOLD FAMILY"/>
    <property type="match status" value="1"/>
</dbReference>
<evidence type="ECO:0000256" key="1">
    <source>
        <dbReference type="SAM" id="SignalP"/>
    </source>
</evidence>
<name>A0A8K0TIW6_9PEZI</name>
<feature type="signal peptide" evidence="1">
    <location>
        <begin position="1"/>
        <end position="20"/>
    </location>
</feature>
<feature type="chain" id="PRO_5035440664" evidence="1">
    <location>
        <begin position="21"/>
        <end position="361"/>
    </location>
</feature>
<dbReference type="PRINTS" id="PR00412">
    <property type="entry name" value="EPOXHYDRLASE"/>
</dbReference>
<feature type="domain" description="AB hydrolase-1" evidence="2">
    <location>
        <begin position="87"/>
        <end position="350"/>
    </location>
</feature>
<gene>
    <name evidence="3" type="ORF">B0T11DRAFT_92966</name>
</gene>
<organism evidence="3 4">
    <name type="scientific">Plectosphaerella cucumerina</name>
    <dbReference type="NCBI Taxonomy" id="40658"/>
    <lineage>
        <taxon>Eukaryota</taxon>
        <taxon>Fungi</taxon>
        <taxon>Dikarya</taxon>
        <taxon>Ascomycota</taxon>
        <taxon>Pezizomycotina</taxon>
        <taxon>Sordariomycetes</taxon>
        <taxon>Hypocreomycetidae</taxon>
        <taxon>Glomerellales</taxon>
        <taxon>Plectosphaerellaceae</taxon>
        <taxon>Plectosphaerella</taxon>
    </lineage>
</organism>
<evidence type="ECO:0000313" key="4">
    <source>
        <dbReference type="Proteomes" id="UP000813385"/>
    </source>
</evidence>
<dbReference type="OrthoDB" id="10249433at2759"/>
<proteinExistence type="predicted"/>
<dbReference type="PANTHER" id="PTHR43194:SF5">
    <property type="entry name" value="PIMELOYL-[ACYL-CARRIER PROTEIN] METHYL ESTER ESTERASE"/>
    <property type="match status" value="1"/>
</dbReference>
<dbReference type="AlphaFoldDB" id="A0A8K0TIW6"/>
<dbReference type="Proteomes" id="UP000813385">
    <property type="component" value="Unassembled WGS sequence"/>
</dbReference>
<dbReference type="InterPro" id="IPR000073">
    <property type="entry name" value="AB_hydrolase_1"/>
</dbReference>
<dbReference type="Pfam" id="PF12697">
    <property type="entry name" value="Abhydrolase_6"/>
    <property type="match status" value="1"/>
</dbReference>
<dbReference type="InterPro" id="IPR000639">
    <property type="entry name" value="Epox_hydrolase-like"/>
</dbReference>
<accession>A0A8K0TIW6</accession>
<dbReference type="EMBL" id="JAGPXD010000003">
    <property type="protein sequence ID" value="KAH7363340.1"/>
    <property type="molecule type" value="Genomic_DNA"/>
</dbReference>
<dbReference type="InterPro" id="IPR029058">
    <property type="entry name" value="AB_hydrolase_fold"/>
</dbReference>
<evidence type="ECO:0000259" key="2">
    <source>
        <dbReference type="Pfam" id="PF12697"/>
    </source>
</evidence>
<protein>
    <submittedName>
        <fullName evidence="3">Hydrolase</fullName>
    </submittedName>
</protein>
<comment type="caution">
    <text evidence="3">The sequence shown here is derived from an EMBL/GenBank/DDBJ whole genome shotgun (WGS) entry which is preliminary data.</text>
</comment>
<reference evidence="3" key="1">
    <citation type="journal article" date="2021" name="Nat. Commun.">
        <title>Genetic determinants of endophytism in the Arabidopsis root mycobiome.</title>
        <authorList>
            <person name="Mesny F."/>
            <person name="Miyauchi S."/>
            <person name="Thiergart T."/>
            <person name="Pickel B."/>
            <person name="Atanasova L."/>
            <person name="Karlsson M."/>
            <person name="Huettel B."/>
            <person name="Barry K.W."/>
            <person name="Haridas S."/>
            <person name="Chen C."/>
            <person name="Bauer D."/>
            <person name="Andreopoulos W."/>
            <person name="Pangilinan J."/>
            <person name="LaButti K."/>
            <person name="Riley R."/>
            <person name="Lipzen A."/>
            <person name="Clum A."/>
            <person name="Drula E."/>
            <person name="Henrissat B."/>
            <person name="Kohler A."/>
            <person name="Grigoriev I.V."/>
            <person name="Martin F.M."/>
            <person name="Hacquard S."/>
        </authorList>
    </citation>
    <scope>NUCLEOTIDE SEQUENCE</scope>
    <source>
        <strain evidence="3">MPI-CAGE-AT-0016</strain>
    </source>
</reference>
<dbReference type="GO" id="GO:0016787">
    <property type="term" value="F:hydrolase activity"/>
    <property type="evidence" value="ECO:0007669"/>
    <property type="project" value="UniProtKB-KW"/>
</dbReference>
<dbReference type="Gene3D" id="3.40.50.1820">
    <property type="entry name" value="alpha/beta hydrolase"/>
    <property type="match status" value="1"/>
</dbReference>
<dbReference type="SUPFAM" id="SSF53474">
    <property type="entry name" value="alpha/beta-Hydrolases"/>
    <property type="match status" value="1"/>
</dbReference>
<keyword evidence="4" id="KW-1185">Reference proteome</keyword>